<dbReference type="Gene3D" id="3.40.50.2000">
    <property type="entry name" value="Glycogen Phosphorylase B"/>
    <property type="match status" value="1"/>
</dbReference>
<evidence type="ECO:0000256" key="4">
    <source>
        <dbReference type="ARBA" id="ARBA00022679"/>
    </source>
</evidence>
<keyword evidence="4" id="KW-0808">Transferase</keyword>
<dbReference type="Pfam" id="PF08323">
    <property type="entry name" value="Glyco_transf_5"/>
    <property type="match status" value="1"/>
</dbReference>
<organism evidence="6 7">
    <name type="scientific">Raineya orbicola</name>
    <dbReference type="NCBI Taxonomy" id="2016530"/>
    <lineage>
        <taxon>Bacteria</taxon>
        <taxon>Pseudomonadati</taxon>
        <taxon>Bacteroidota</taxon>
        <taxon>Cytophagia</taxon>
        <taxon>Cytophagales</taxon>
        <taxon>Raineyaceae</taxon>
        <taxon>Raineya</taxon>
    </lineage>
</organism>
<keyword evidence="3" id="KW-0328">Glycosyltransferase</keyword>
<dbReference type="GO" id="GO:0009011">
    <property type="term" value="F:alpha-1,4-glucan glucosyltransferase (ADP-glucose donor) activity"/>
    <property type="evidence" value="ECO:0007669"/>
    <property type="project" value="UniProtKB-EC"/>
</dbReference>
<protein>
    <recommendedName>
        <fullName evidence="2">starch synthase</fullName>
        <ecNumber evidence="2">2.4.1.21</ecNumber>
    </recommendedName>
</protein>
<dbReference type="Proteomes" id="UP000233387">
    <property type="component" value="Unassembled WGS sequence"/>
</dbReference>
<evidence type="ECO:0000313" key="7">
    <source>
        <dbReference type="Proteomes" id="UP000233387"/>
    </source>
</evidence>
<evidence type="ECO:0000256" key="1">
    <source>
        <dbReference type="ARBA" id="ARBA00001478"/>
    </source>
</evidence>
<comment type="catalytic activity">
    <reaction evidence="1">
        <text>[(1-&gt;4)-alpha-D-glucosyl](n) + ADP-alpha-D-glucose = [(1-&gt;4)-alpha-D-glucosyl](n+1) + ADP + H(+)</text>
        <dbReference type="Rhea" id="RHEA:18189"/>
        <dbReference type="Rhea" id="RHEA-COMP:9584"/>
        <dbReference type="Rhea" id="RHEA-COMP:9587"/>
        <dbReference type="ChEBI" id="CHEBI:15378"/>
        <dbReference type="ChEBI" id="CHEBI:15444"/>
        <dbReference type="ChEBI" id="CHEBI:57498"/>
        <dbReference type="ChEBI" id="CHEBI:456216"/>
        <dbReference type="EC" id="2.4.1.21"/>
    </reaction>
</comment>
<comment type="caution">
    <text evidence="6">The sequence shown here is derived from an EMBL/GenBank/DDBJ whole genome shotgun (WGS) entry which is preliminary data.</text>
</comment>
<feature type="domain" description="Starch synthase catalytic" evidence="5">
    <location>
        <begin position="5"/>
        <end position="237"/>
    </location>
</feature>
<keyword evidence="7" id="KW-1185">Reference proteome</keyword>
<proteinExistence type="predicted"/>
<dbReference type="PANTHER" id="PTHR45825">
    <property type="entry name" value="GRANULE-BOUND STARCH SYNTHASE 1, CHLOROPLASTIC/AMYLOPLASTIC"/>
    <property type="match status" value="1"/>
</dbReference>
<evidence type="ECO:0000313" key="6">
    <source>
        <dbReference type="EMBL" id="PKQ68028.1"/>
    </source>
</evidence>
<dbReference type="AlphaFoldDB" id="A0A2N3ICN8"/>
<accession>A0A2N3ICN8</accession>
<name>A0A2N3ICN8_9BACT</name>
<evidence type="ECO:0000259" key="5">
    <source>
        <dbReference type="Pfam" id="PF08323"/>
    </source>
</evidence>
<sequence length="276" mass="32094">MSKLRILYVASEIAPFLQTSKVADFVRHIPQAMQERGMEIRILVPRFGTINERKNRLHEVVRLSGINISVGDEEKPLTIKVASVPNAKMQVYFIDNEDYFHRKSVFVDKDNRFFEDNDERAIFFCKGVLETIKKLGWAPDIIHCNDWMTSFIPMYLKTTYRKDPIFQNTKSIFSIFDNHFNHQFGKDLIEKVKMLDIDDAAVEHLSQATFESIIKTGIKYADMVISAEEEYSEKLQNLLNEIKNECIINHLPFGSSEQSQALSDSYFNLYNELSSR</sequence>
<gene>
    <name evidence="6" type="ORF">Rain11_1839</name>
</gene>
<dbReference type="SUPFAM" id="SSF53756">
    <property type="entry name" value="UDP-Glycosyltransferase/glycogen phosphorylase"/>
    <property type="match status" value="1"/>
</dbReference>
<dbReference type="EMBL" id="NKXO01000028">
    <property type="protein sequence ID" value="PKQ68028.1"/>
    <property type="molecule type" value="Genomic_DNA"/>
</dbReference>
<evidence type="ECO:0000256" key="2">
    <source>
        <dbReference type="ARBA" id="ARBA00012588"/>
    </source>
</evidence>
<dbReference type="PANTHER" id="PTHR45825:SF11">
    <property type="entry name" value="ALPHA AMYLASE DOMAIN-CONTAINING PROTEIN"/>
    <property type="match status" value="1"/>
</dbReference>
<dbReference type="InterPro" id="IPR013534">
    <property type="entry name" value="Starch_synth_cat_dom"/>
</dbReference>
<dbReference type="EC" id="2.4.1.21" evidence="2"/>
<dbReference type="OrthoDB" id="9808590at2"/>
<reference evidence="6 7" key="1">
    <citation type="submission" date="2017-06" db="EMBL/GenBank/DDBJ databases">
        <title>Raineya orbicola gen. nov., sp. nov. a slightly thermophilic bacterium of the phylum Bacteroidetes and the description of Raineyaceae fam. nov.</title>
        <authorList>
            <person name="Albuquerque L."/>
            <person name="Polonia A.R.M."/>
            <person name="Barroso C."/>
            <person name="Froufe H.J.C."/>
            <person name="Lage O."/>
            <person name="Lobo-Da-Cunha A."/>
            <person name="Egas C."/>
            <person name="Da Costa M.S."/>
        </authorList>
    </citation>
    <scope>NUCLEOTIDE SEQUENCE [LARGE SCALE GENOMIC DNA]</scope>
    <source>
        <strain evidence="6 7">SPSPC-11</strain>
    </source>
</reference>
<dbReference type="RefSeq" id="WP_101359107.1">
    <property type="nucleotide sequence ID" value="NZ_NKXO01000028.1"/>
</dbReference>
<evidence type="ECO:0000256" key="3">
    <source>
        <dbReference type="ARBA" id="ARBA00022676"/>
    </source>
</evidence>